<feature type="compositionally biased region" description="Polar residues" evidence="1">
    <location>
        <begin position="98"/>
        <end position="114"/>
    </location>
</feature>
<evidence type="ECO:0000313" key="3">
    <source>
        <dbReference type="Proteomes" id="UP000815325"/>
    </source>
</evidence>
<name>A0ABQ7G6S6_DUNSA</name>
<organism evidence="2 3">
    <name type="scientific">Dunaliella salina</name>
    <name type="common">Green alga</name>
    <name type="synonym">Protococcus salinus</name>
    <dbReference type="NCBI Taxonomy" id="3046"/>
    <lineage>
        <taxon>Eukaryota</taxon>
        <taxon>Viridiplantae</taxon>
        <taxon>Chlorophyta</taxon>
        <taxon>core chlorophytes</taxon>
        <taxon>Chlorophyceae</taxon>
        <taxon>CS clade</taxon>
        <taxon>Chlamydomonadales</taxon>
        <taxon>Dunaliellaceae</taxon>
        <taxon>Dunaliella</taxon>
    </lineage>
</organism>
<feature type="compositionally biased region" description="Polar residues" evidence="1">
    <location>
        <begin position="181"/>
        <end position="224"/>
    </location>
</feature>
<feature type="compositionally biased region" description="Polar residues" evidence="1">
    <location>
        <begin position="268"/>
        <end position="280"/>
    </location>
</feature>
<gene>
    <name evidence="2" type="ORF">DUNSADRAFT_14767</name>
</gene>
<protein>
    <submittedName>
        <fullName evidence="2">Uncharacterized protein</fullName>
    </submittedName>
</protein>
<dbReference type="PANTHER" id="PTHR21228:SF40">
    <property type="entry name" value="LD45607P"/>
    <property type="match status" value="1"/>
</dbReference>
<feature type="region of interest" description="Disordered" evidence="1">
    <location>
        <begin position="1"/>
        <end position="32"/>
    </location>
</feature>
<evidence type="ECO:0000256" key="1">
    <source>
        <dbReference type="SAM" id="MobiDB-lite"/>
    </source>
</evidence>
<feature type="region of interest" description="Disordered" evidence="1">
    <location>
        <begin position="95"/>
        <end position="114"/>
    </location>
</feature>
<comment type="caution">
    <text evidence="2">The sequence shown here is derived from an EMBL/GenBank/DDBJ whole genome shotgun (WGS) entry which is preliminary data.</text>
</comment>
<accession>A0ABQ7G6S6</accession>
<sequence>MDALQQRLLSGKESSTSFGSWPCRCSRRREGRQRYEQCQALPSLGKDRPAALLQAPIPATSISSAQQPSPPPVGFLRPVARNRVSEPFPLLPLHQHATDTSKAPSDSPMRSTSYKPLRASAPLITKRIKQTRTWYELEALVAEESRNFNHVHASAALLHLTKLLQGLAGGSAGHSPHSKSNDGSSMYSPSFSEATAGSRSTSTDLSLGDSHAQSLHTFVDTNSSQQQQQQQQRQILSPPPSEQQRQQQLQQQQQQQQETLLHGPPNPVSRSSRPTTSVDLAQQPPRVLALLHTLLRIVRREMPVMDVQGVSNTLYSLAVLRWPDMSLVEELMAAVQYRLDMSKPQNLANIIWSCVVLGYMPEQDWMVMYYRALDIRLHAFGPVDVSNTLWAFGRLQFDGKQYRVAPNVVRKLLQQAYSVLPHLEPQHMANTLWGLARLGFVPGPMWSQAFLNATGPKLLAMHAHELSSLAWAVGKLRMAPGPVWVSQLLLVSVQKVCVGGYWGGWGMSLGISC</sequence>
<feature type="compositionally biased region" description="Low complexity" evidence="1">
    <location>
        <begin position="243"/>
        <end position="257"/>
    </location>
</feature>
<dbReference type="Proteomes" id="UP000815325">
    <property type="component" value="Unassembled WGS sequence"/>
</dbReference>
<evidence type="ECO:0000313" key="2">
    <source>
        <dbReference type="EMBL" id="KAF5830313.1"/>
    </source>
</evidence>
<dbReference type="EMBL" id="MU070057">
    <property type="protein sequence ID" value="KAF5830313.1"/>
    <property type="molecule type" value="Genomic_DNA"/>
</dbReference>
<dbReference type="PANTHER" id="PTHR21228">
    <property type="entry name" value="FAST LEU-RICH DOMAIN-CONTAINING"/>
    <property type="match status" value="1"/>
</dbReference>
<dbReference type="InterPro" id="IPR050870">
    <property type="entry name" value="FAST_kinase"/>
</dbReference>
<feature type="region of interest" description="Disordered" evidence="1">
    <location>
        <begin position="168"/>
        <end position="281"/>
    </location>
</feature>
<keyword evidence="3" id="KW-1185">Reference proteome</keyword>
<proteinExistence type="predicted"/>
<feature type="compositionally biased region" description="Low complexity" evidence="1">
    <location>
        <begin position="225"/>
        <end position="234"/>
    </location>
</feature>
<reference evidence="2" key="1">
    <citation type="submission" date="2017-08" db="EMBL/GenBank/DDBJ databases">
        <authorList>
            <person name="Polle J.E."/>
            <person name="Barry K."/>
            <person name="Cushman J."/>
            <person name="Schmutz J."/>
            <person name="Tran D."/>
            <person name="Hathwaick L.T."/>
            <person name="Yim W.C."/>
            <person name="Jenkins J."/>
            <person name="Mckie-Krisberg Z.M."/>
            <person name="Prochnik S."/>
            <person name="Lindquist E."/>
            <person name="Dockter R.B."/>
            <person name="Adam C."/>
            <person name="Molina H."/>
            <person name="Bunkerborg J."/>
            <person name="Jin E."/>
            <person name="Buchheim M."/>
            <person name="Magnuson J."/>
        </authorList>
    </citation>
    <scope>NUCLEOTIDE SEQUENCE</scope>
    <source>
        <strain evidence="2">CCAP 19/18</strain>
    </source>
</reference>